<evidence type="ECO:0008006" key="5">
    <source>
        <dbReference type="Google" id="ProtNLM"/>
    </source>
</evidence>
<keyword evidence="4" id="KW-1185">Reference proteome</keyword>
<evidence type="ECO:0000313" key="4">
    <source>
        <dbReference type="Proteomes" id="UP000799757"/>
    </source>
</evidence>
<sequence>MATSHGGFQLIDSQHVGDDKIMFGANGVNSCVQDLLVFYKAMLDASEHSDNDNPFKNIEAILSGHMPASGPSLLERSYALGWHRSQLPNTIAGSSMNGNYVSDMPVLCRGSKSQLAFYHGGHSTASQNWVIMLPETKSVIVVLTNTMGNGDASNWVASLILETLVDSPEKHNIVAIAETASKRATQLWVELHEKMEKGRIPDTTHKPAAQYVAKHWNHVGNWHMDIYLEQDSLRMAFQGDRQRSHVLTHYHHDVFTWLMTQDENMKHGRFPYTSSGQWLIKFQIKGYEVVGL</sequence>
<evidence type="ECO:0000313" key="3">
    <source>
        <dbReference type="EMBL" id="KAF2791293.1"/>
    </source>
</evidence>
<organism evidence="3 4">
    <name type="scientific">Melanomma pulvis-pyrius CBS 109.77</name>
    <dbReference type="NCBI Taxonomy" id="1314802"/>
    <lineage>
        <taxon>Eukaryota</taxon>
        <taxon>Fungi</taxon>
        <taxon>Dikarya</taxon>
        <taxon>Ascomycota</taxon>
        <taxon>Pezizomycotina</taxon>
        <taxon>Dothideomycetes</taxon>
        <taxon>Pleosporomycetidae</taxon>
        <taxon>Pleosporales</taxon>
        <taxon>Melanommataceae</taxon>
        <taxon>Melanomma</taxon>
    </lineage>
</organism>
<accession>A0A6A6X565</accession>
<dbReference type="Pfam" id="PF00144">
    <property type="entry name" value="Beta-lactamase"/>
    <property type="match status" value="1"/>
</dbReference>
<protein>
    <recommendedName>
        <fullName evidence="5">Beta-lactamase/transpeptidase-like protein</fullName>
    </recommendedName>
</protein>
<dbReference type="AlphaFoldDB" id="A0A6A6X565"/>
<dbReference type="Proteomes" id="UP000799757">
    <property type="component" value="Unassembled WGS sequence"/>
</dbReference>
<dbReference type="EMBL" id="MU002027">
    <property type="protein sequence ID" value="KAF2791293.1"/>
    <property type="molecule type" value="Genomic_DNA"/>
</dbReference>
<dbReference type="Pfam" id="PF11954">
    <property type="entry name" value="DUF3471"/>
    <property type="match status" value="1"/>
</dbReference>
<reference evidence="3" key="1">
    <citation type="journal article" date="2020" name="Stud. Mycol.">
        <title>101 Dothideomycetes genomes: a test case for predicting lifestyles and emergence of pathogens.</title>
        <authorList>
            <person name="Haridas S."/>
            <person name="Albert R."/>
            <person name="Binder M."/>
            <person name="Bloem J."/>
            <person name="Labutti K."/>
            <person name="Salamov A."/>
            <person name="Andreopoulos B."/>
            <person name="Baker S."/>
            <person name="Barry K."/>
            <person name="Bills G."/>
            <person name="Bluhm B."/>
            <person name="Cannon C."/>
            <person name="Castanera R."/>
            <person name="Culley D."/>
            <person name="Daum C."/>
            <person name="Ezra D."/>
            <person name="Gonzalez J."/>
            <person name="Henrissat B."/>
            <person name="Kuo A."/>
            <person name="Liang C."/>
            <person name="Lipzen A."/>
            <person name="Lutzoni F."/>
            <person name="Magnuson J."/>
            <person name="Mondo S."/>
            <person name="Nolan M."/>
            <person name="Ohm R."/>
            <person name="Pangilinan J."/>
            <person name="Park H.-J."/>
            <person name="Ramirez L."/>
            <person name="Alfaro M."/>
            <person name="Sun H."/>
            <person name="Tritt A."/>
            <person name="Yoshinaga Y."/>
            <person name="Zwiers L.-H."/>
            <person name="Turgeon B."/>
            <person name="Goodwin S."/>
            <person name="Spatafora J."/>
            <person name="Crous P."/>
            <person name="Grigoriev I."/>
        </authorList>
    </citation>
    <scope>NUCLEOTIDE SEQUENCE</scope>
    <source>
        <strain evidence="3">CBS 109.77</strain>
    </source>
</reference>
<dbReference type="Gene3D" id="3.40.710.10">
    <property type="entry name" value="DD-peptidase/beta-lactamase superfamily"/>
    <property type="match status" value="1"/>
</dbReference>
<dbReference type="InterPro" id="IPR001466">
    <property type="entry name" value="Beta-lactam-related"/>
</dbReference>
<evidence type="ECO:0000259" key="2">
    <source>
        <dbReference type="Pfam" id="PF11954"/>
    </source>
</evidence>
<dbReference type="InterPro" id="IPR021860">
    <property type="entry name" value="Peptidase_S12_Pab87-rel_C"/>
</dbReference>
<feature type="domain" description="Peptidase S12 Pab87-related C-terminal" evidence="2">
    <location>
        <begin position="202"/>
        <end position="284"/>
    </location>
</feature>
<name>A0A6A6X565_9PLEO</name>
<dbReference type="SUPFAM" id="SSF56601">
    <property type="entry name" value="beta-lactamase/transpeptidase-like"/>
    <property type="match status" value="1"/>
</dbReference>
<dbReference type="InterPro" id="IPR012338">
    <property type="entry name" value="Beta-lactam/transpept-like"/>
</dbReference>
<proteinExistence type="predicted"/>
<evidence type="ECO:0000259" key="1">
    <source>
        <dbReference type="Pfam" id="PF00144"/>
    </source>
</evidence>
<feature type="domain" description="Beta-lactamase-related" evidence="1">
    <location>
        <begin position="14"/>
        <end position="151"/>
    </location>
</feature>
<dbReference type="Gene3D" id="2.40.128.600">
    <property type="match status" value="1"/>
</dbReference>
<dbReference type="OrthoDB" id="5946976at2759"/>
<gene>
    <name evidence="3" type="ORF">K505DRAFT_363968</name>
</gene>